<evidence type="ECO:0000259" key="3">
    <source>
        <dbReference type="Pfam" id="PF18962"/>
    </source>
</evidence>
<accession>A0A0A2N4B2</accession>
<gene>
    <name evidence="4" type="ORF">Q767_12425</name>
</gene>
<dbReference type="STRING" id="1107311.Q767_12425"/>
<dbReference type="Pfam" id="PF18962">
    <property type="entry name" value="Por_Secre_tail"/>
    <property type="match status" value="1"/>
</dbReference>
<feature type="signal peptide" evidence="2">
    <location>
        <begin position="1"/>
        <end position="25"/>
    </location>
</feature>
<keyword evidence="5" id="KW-1185">Reference proteome</keyword>
<sequence length="370" mass="39973">MPYKLHMKKYFYVPLLLLFITTAKAQFPNDCANAITISTSGVFTSNATSIGNVQEVNACGGREHNSIWLKIIVAQSGTLGFDLMPLDAAITVDYDFWVYAPNVSCSNLGTPIRCSTTNPFLAGLATNHTGMSGSSNALSSGPDANGNGYVSWLNVIAGQTYYIAIDRPHGDGGFELHWTGSAGLLPGPIVNPTSDYMIFSDATPNVGLFNLDAKRSEINSDLINNSVDFFTTLANAVDYVSPLPNFFANTSNPQPIYVRVTNRTTGCFTLTQFNLVVSTTLSVNLDSANGYSVTANPNPFKENFNLDLTTSSGETVGVSVYDMLGKLIDERQILPNAVSDWQMGGEYPSGIYNIVVTQGDKTKTLRIIKK</sequence>
<feature type="domain" description="Secretion system C-terminal sorting" evidence="3">
    <location>
        <begin position="297"/>
        <end position="367"/>
    </location>
</feature>
<reference evidence="5" key="1">
    <citation type="submission" date="2013-09" db="EMBL/GenBank/DDBJ databases">
        <authorList>
            <person name="Zeng Z."/>
            <person name="Chen C."/>
        </authorList>
    </citation>
    <scope>NUCLEOTIDE SEQUENCE [LARGE SCALE GENOMIC DNA]</scope>
    <source>
        <strain evidence="5">DK69</strain>
    </source>
</reference>
<evidence type="ECO:0000256" key="1">
    <source>
        <dbReference type="ARBA" id="ARBA00022729"/>
    </source>
</evidence>
<organism evidence="4 5">
    <name type="scientific">Flavobacterium enshiense DK69</name>
    <dbReference type="NCBI Taxonomy" id="1107311"/>
    <lineage>
        <taxon>Bacteria</taxon>
        <taxon>Pseudomonadati</taxon>
        <taxon>Bacteroidota</taxon>
        <taxon>Flavobacteriia</taxon>
        <taxon>Flavobacteriales</taxon>
        <taxon>Flavobacteriaceae</taxon>
        <taxon>Flavobacterium</taxon>
    </lineage>
</organism>
<name>A0A0A2N4B2_9FLAO</name>
<evidence type="ECO:0000313" key="4">
    <source>
        <dbReference type="EMBL" id="KGO95260.1"/>
    </source>
</evidence>
<dbReference type="Proteomes" id="UP000030149">
    <property type="component" value="Unassembled WGS sequence"/>
</dbReference>
<keyword evidence="1 2" id="KW-0732">Signal</keyword>
<dbReference type="InterPro" id="IPR026444">
    <property type="entry name" value="Secre_tail"/>
</dbReference>
<proteinExistence type="predicted"/>
<dbReference type="OrthoDB" id="9765926at2"/>
<dbReference type="EMBL" id="JRLZ01000015">
    <property type="protein sequence ID" value="KGO95260.1"/>
    <property type="molecule type" value="Genomic_DNA"/>
</dbReference>
<evidence type="ECO:0000256" key="2">
    <source>
        <dbReference type="SAM" id="SignalP"/>
    </source>
</evidence>
<evidence type="ECO:0000313" key="5">
    <source>
        <dbReference type="Proteomes" id="UP000030149"/>
    </source>
</evidence>
<dbReference type="AlphaFoldDB" id="A0A0A2N4B2"/>
<comment type="caution">
    <text evidence="4">The sequence shown here is derived from an EMBL/GenBank/DDBJ whole genome shotgun (WGS) entry which is preliminary data.</text>
</comment>
<feature type="chain" id="PRO_5002004030" description="Secretion system C-terminal sorting domain-containing protein" evidence="2">
    <location>
        <begin position="26"/>
        <end position="370"/>
    </location>
</feature>
<protein>
    <recommendedName>
        <fullName evidence="3">Secretion system C-terminal sorting domain-containing protein</fullName>
    </recommendedName>
</protein>
<reference evidence="4 5" key="2">
    <citation type="journal article" date="2015" name="Stand. Genomic Sci.">
        <title>High quality draft genomic sequence of Flavobacterium enshiense DK69(T) and comparison among Flavobacterium genomes.</title>
        <authorList>
            <person name="Zeng Z."/>
            <person name="Chen C."/>
            <person name="Du H."/>
            <person name="Wang G."/>
            <person name="Li M."/>
        </authorList>
    </citation>
    <scope>NUCLEOTIDE SEQUENCE [LARGE SCALE GENOMIC DNA]</scope>
    <source>
        <strain evidence="4 5">DK69</strain>
    </source>
</reference>
<dbReference type="PATRIC" id="fig|1107311.5.peg.1008"/>
<dbReference type="NCBIfam" id="TIGR04183">
    <property type="entry name" value="Por_Secre_tail"/>
    <property type="match status" value="1"/>
</dbReference>
<dbReference type="eggNOG" id="COG1572">
    <property type="taxonomic scope" value="Bacteria"/>
</dbReference>